<dbReference type="GO" id="GO:0004497">
    <property type="term" value="F:monooxygenase activity"/>
    <property type="evidence" value="ECO:0007669"/>
    <property type="project" value="UniProtKB-KW"/>
</dbReference>
<keyword evidence="3 8" id="KW-0349">Heme</keyword>
<keyword evidence="7" id="KW-0503">Monooxygenase</keyword>
<feature type="binding site" description="axial binding residue" evidence="8">
    <location>
        <position position="456"/>
    </location>
    <ligand>
        <name>heme</name>
        <dbReference type="ChEBI" id="CHEBI:30413"/>
    </ligand>
    <ligandPart>
        <name>Fe</name>
        <dbReference type="ChEBI" id="CHEBI:18248"/>
    </ligandPart>
</feature>
<keyword evidence="10" id="KW-1185">Reference proteome</keyword>
<dbReference type="InterPro" id="IPR002401">
    <property type="entry name" value="Cyt_P450_E_grp-I"/>
</dbReference>
<comment type="caution">
    <text evidence="9">The sequence shown here is derived from an EMBL/GenBank/DDBJ whole genome shotgun (WGS) entry which is preliminary data.</text>
</comment>
<evidence type="ECO:0000256" key="4">
    <source>
        <dbReference type="ARBA" id="ARBA00022723"/>
    </source>
</evidence>
<evidence type="ECO:0000313" key="9">
    <source>
        <dbReference type="EMBL" id="POR37823.1"/>
    </source>
</evidence>
<dbReference type="PRINTS" id="PR00463">
    <property type="entry name" value="EP450I"/>
</dbReference>
<sequence>MLSLAMIENAFGTEKPIAAAACAALLLVISYLVCKCTYNLYFHPLSNFPGYKVAALGFYYEFYHDVIKDGTYLWRIEEMHRKHGPIVRINADELHVHDPDFYSNIYAGSSRRVDKHPAAVAAYTVPTAGLATVDHDLHRLRRGILSPYFSKRSITALEPTINERLDRLCERFEGAISDGEPVHLDSAFNALTADIISIYFYGKNFDYLGNKGFKFVMQDAIQGLLKFYNISRFLPALANFIQSLPIPVIRLINPGAADLLVSKMEIKHKVKESLKDKENIKSQSVIVSALKDPEIPPQEKTIDRLVDEGTTITFAGTETTAHSISVAMFHLLNNKALLQRLREELSTVTKGEDGHYACNRLESLPFLTGCVQEGIRLAHGPVIRLPRVAPKETLQYKDWLIPPGTPVSENTYLIQMDPTIFPNPKSFDPERWIRAEKEGINLNKYIVSFTKGTRLCLGINLAYAELYMAIAKIASSFDMDLFETTTDDLEVYHVRVMGYPRKGAGEVKAKVVRKVS</sequence>
<dbReference type="GO" id="GO:0005506">
    <property type="term" value="F:iron ion binding"/>
    <property type="evidence" value="ECO:0007669"/>
    <property type="project" value="InterPro"/>
</dbReference>
<reference evidence="9 10" key="1">
    <citation type="submission" date="2018-01" db="EMBL/GenBank/DDBJ databases">
        <title>Harnessing the power of phylogenomics to disentangle the directionality and signatures of interkingdom host jumping in the parasitic fungal genus Tolypocladium.</title>
        <authorList>
            <person name="Quandt C.A."/>
            <person name="Patterson W."/>
            <person name="Spatafora J.W."/>
        </authorList>
    </citation>
    <scope>NUCLEOTIDE SEQUENCE [LARGE SCALE GENOMIC DNA]</scope>
    <source>
        <strain evidence="9 10">NRBC 100945</strain>
    </source>
</reference>
<dbReference type="STRING" id="94208.A0A2S4L5U8"/>
<dbReference type="AlphaFoldDB" id="A0A2S4L5U8"/>
<dbReference type="PANTHER" id="PTHR24305">
    <property type="entry name" value="CYTOCHROME P450"/>
    <property type="match status" value="1"/>
</dbReference>
<dbReference type="InterPro" id="IPR050121">
    <property type="entry name" value="Cytochrome_P450_monoxygenase"/>
</dbReference>
<evidence type="ECO:0000256" key="5">
    <source>
        <dbReference type="ARBA" id="ARBA00023002"/>
    </source>
</evidence>
<dbReference type="Pfam" id="PF00067">
    <property type="entry name" value="p450"/>
    <property type="match status" value="1"/>
</dbReference>
<dbReference type="Proteomes" id="UP000237481">
    <property type="component" value="Unassembled WGS sequence"/>
</dbReference>
<evidence type="ECO:0000256" key="8">
    <source>
        <dbReference type="PIRSR" id="PIRSR602401-1"/>
    </source>
</evidence>
<accession>A0A2S4L5U8</accession>
<comment type="cofactor">
    <cofactor evidence="1 8">
        <name>heme</name>
        <dbReference type="ChEBI" id="CHEBI:30413"/>
    </cofactor>
</comment>
<dbReference type="GO" id="GO:0016705">
    <property type="term" value="F:oxidoreductase activity, acting on paired donors, with incorporation or reduction of molecular oxygen"/>
    <property type="evidence" value="ECO:0007669"/>
    <property type="project" value="InterPro"/>
</dbReference>
<evidence type="ECO:0000256" key="6">
    <source>
        <dbReference type="ARBA" id="ARBA00023004"/>
    </source>
</evidence>
<organism evidence="9 10">
    <name type="scientific">Tolypocladium paradoxum</name>
    <dbReference type="NCBI Taxonomy" id="94208"/>
    <lineage>
        <taxon>Eukaryota</taxon>
        <taxon>Fungi</taxon>
        <taxon>Dikarya</taxon>
        <taxon>Ascomycota</taxon>
        <taxon>Pezizomycotina</taxon>
        <taxon>Sordariomycetes</taxon>
        <taxon>Hypocreomycetidae</taxon>
        <taxon>Hypocreales</taxon>
        <taxon>Ophiocordycipitaceae</taxon>
        <taxon>Tolypocladium</taxon>
    </lineage>
</organism>
<name>A0A2S4L5U8_9HYPO</name>
<gene>
    <name evidence="9" type="ORF">TPAR_01963</name>
</gene>
<evidence type="ECO:0000256" key="3">
    <source>
        <dbReference type="ARBA" id="ARBA00022617"/>
    </source>
</evidence>
<evidence type="ECO:0000313" key="10">
    <source>
        <dbReference type="Proteomes" id="UP000237481"/>
    </source>
</evidence>
<dbReference type="Gene3D" id="1.10.630.10">
    <property type="entry name" value="Cytochrome P450"/>
    <property type="match status" value="1"/>
</dbReference>
<keyword evidence="5" id="KW-0560">Oxidoreductase</keyword>
<keyword evidence="6 8" id="KW-0408">Iron</keyword>
<evidence type="ECO:0000256" key="1">
    <source>
        <dbReference type="ARBA" id="ARBA00001971"/>
    </source>
</evidence>
<dbReference type="GO" id="GO:0020037">
    <property type="term" value="F:heme binding"/>
    <property type="evidence" value="ECO:0007669"/>
    <property type="project" value="InterPro"/>
</dbReference>
<evidence type="ECO:0000256" key="7">
    <source>
        <dbReference type="ARBA" id="ARBA00023033"/>
    </source>
</evidence>
<evidence type="ECO:0000256" key="2">
    <source>
        <dbReference type="ARBA" id="ARBA00010617"/>
    </source>
</evidence>
<dbReference type="InterPro" id="IPR036396">
    <property type="entry name" value="Cyt_P450_sf"/>
</dbReference>
<dbReference type="PRINTS" id="PR00385">
    <property type="entry name" value="P450"/>
</dbReference>
<dbReference type="InterPro" id="IPR001128">
    <property type="entry name" value="Cyt_P450"/>
</dbReference>
<dbReference type="SUPFAM" id="SSF48264">
    <property type="entry name" value="Cytochrome P450"/>
    <property type="match status" value="1"/>
</dbReference>
<comment type="similarity">
    <text evidence="2">Belongs to the cytochrome P450 family.</text>
</comment>
<dbReference type="OrthoDB" id="3945418at2759"/>
<dbReference type="EMBL" id="PKSG01000200">
    <property type="protein sequence ID" value="POR37823.1"/>
    <property type="molecule type" value="Genomic_DNA"/>
</dbReference>
<dbReference type="CDD" id="cd11062">
    <property type="entry name" value="CYP58-like"/>
    <property type="match status" value="1"/>
</dbReference>
<proteinExistence type="inferred from homology"/>
<dbReference type="PANTHER" id="PTHR24305:SF157">
    <property type="entry name" value="N-ACETYLTRYPTOPHAN 6-HYDROXYLASE IVOC-RELATED"/>
    <property type="match status" value="1"/>
</dbReference>
<protein>
    <submittedName>
        <fullName evidence="9">Trichodiene oxygenase</fullName>
    </submittedName>
</protein>
<keyword evidence="4 8" id="KW-0479">Metal-binding</keyword>